<proteinExistence type="inferred from homology"/>
<dbReference type="SUPFAM" id="SSF143113">
    <property type="entry name" value="NAP-like"/>
    <property type="match status" value="1"/>
</dbReference>
<feature type="compositionally biased region" description="Acidic residues" evidence="4">
    <location>
        <begin position="225"/>
        <end position="259"/>
    </location>
</feature>
<organism evidence="5 6">
    <name type="scientific">Aristolochia fimbriata</name>
    <name type="common">White veined hardy Dutchman's pipe vine</name>
    <dbReference type="NCBI Taxonomy" id="158543"/>
    <lineage>
        <taxon>Eukaryota</taxon>
        <taxon>Viridiplantae</taxon>
        <taxon>Streptophyta</taxon>
        <taxon>Embryophyta</taxon>
        <taxon>Tracheophyta</taxon>
        <taxon>Spermatophyta</taxon>
        <taxon>Magnoliopsida</taxon>
        <taxon>Magnoliidae</taxon>
        <taxon>Piperales</taxon>
        <taxon>Aristolochiaceae</taxon>
        <taxon>Aristolochia</taxon>
    </lineage>
</organism>
<protein>
    <submittedName>
        <fullName evidence="5">Uncharacterized protein</fullName>
    </submittedName>
</protein>
<evidence type="ECO:0000313" key="5">
    <source>
        <dbReference type="EMBL" id="KAG9454990.1"/>
    </source>
</evidence>
<evidence type="ECO:0000256" key="3">
    <source>
        <dbReference type="RuleBase" id="RU003876"/>
    </source>
</evidence>
<dbReference type="InterPro" id="IPR037231">
    <property type="entry name" value="NAP-like_sf"/>
</dbReference>
<comment type="similarity">
    <text evidence="1 3">Belongs to the nucleosome assembly protein (NAP) family.</text>
</comment>
<dbReference type="Gene3D" id="1.20.5.1500">
    <property type="match status" value="1"/>
</dbReference>
<feature type="region of interest" description="Disordered" evidence="4">
    <location>
        <begin position="220"/>
        <end position="259"/>
    </location>
</feature>
<feature type="region of interest" description="Disordered" evidence="4">
    <location>
        <begin position="1"/>
        <end position="22"/>
    </location>
</feature>
<dbReference type="GO" id="GO:0006334">
    <property type="term" value="P:nucleosome assembly"/>
    <property type="evidence" value="ECO:0007669"/>
    <property type="project" value="InterPro"/>
</dbReference>
<dbReference type="GO" id="GO:0042393">
    <property type="term" value="F:histone binding"/>
    <property type="evidence" value="ECO:0007669"/>
    <property type="project" value="UniProtKB-ARBA"/>
</dbReference>
<evidence type="ECO:0000256" key="2">
    <source>
        <dbReference type="ARBA" id="ARBA00023186"/>
    </source>
</evidence>
<dbReference type="Gene3D" id="3.30.1120.90">
    <property type="entry name" value="Nucleosome assembly protein"/>
    <property type="match status" value="1"/>
</dbReference>
<comment type="caution">
    <text evidence="5">The sequence shown here is derived from an EMBL/GenBank/DDBJ whole genome shotgun (WGS) entry which is preliminary data.</text>
</comment>
<evidence type="ECO:0000256" key="1">
    <source>
        <dbReference type="ARBA" id="ARBA00009947"/>
    </source>
</evidence>
<keyword evidence="2" id="KW-0143">Chaperone</keyword>
<dbReference type="EMBL" id="JAINDJ010000003">
    <property type="protein sequence ID" value="KAG9454990.1"/>
    <property type="molecule type" value="Genomic_DNA"/>
</dbReference>
<name>A0AAV7F3U0_ARIFI</name>
<dbReference type="AlphaFoldDB" id="A0AAV7F3U0"/>
<feature type="compositionally biased region" description="Basic and acidic residues" evidence="4">
    <location>
        <begin position="1"/>
        <end position="13"/>
    </location>
</feature>
<dbReference type="GO" id="GO:0000724">
    <property type="term" value="P:double-strand break repair via homologous recombination"/>
    <property type="evidence" value="ECO:0007669"/>
    <property type="project" value="UniProtKB-ARBA"/>
</dbReference>
<evidence type="ECO:0000313" key="6">
    <source>
        <dbReference type="Proteomes" id="UP000825729"/>
    </source>
</evidence>
<evidence type="ECO:0000256" key="4">
    <source>
        <dbReference type="SAM" id="MobiDB-lite"/>
    </source>
</evidence>
<dbReference type="Proteomes" id="UP000825729">
    <property type="component" value="Unassembled WGS sequence"/>
</dbReference>
<dbReference type="Pfam" id="PF00956">
    <property type="entry name" value="NAP"/>
    <property type="match status" value="1"/>
</dbReference>
<dbReference type="PANTHER" id="PTHR11875">
    <property type="entry name" value="TESTIS-SPECIFIC Y-ENCODED PROTEIN"/>
    <property type="match status" value="1"/>
</dbReference>
<keyword evidence="6" id="KW-1185">Reference proteome</keyword>
<reference evidence="5 6" key="1">
    <citation type="submission" date="2021-07" db="EMBL/GenBank/DDBJ databases">
        <title>The Aristolochia fimbriata genome: insights into angiosperm evolution, floral development and chemical biosynthesis.</title>
        <authorList>
            <person name="Jiao Y."/>
        </authorList>
    </citation>
    <scope>NUCLEOTIDE SEQUENCE [LARGE SCALE GENOMIC DNA]</scope>
    <source>
        <strain evidence="5">IBCAS-2021</strain>
        <tissue evidence="5">Leaf</tissue>
    </source>
</reference>
<sequence length="259" mass="29875">MVAERSKKAKTEQQEEAAAQEQIDRELVHSIEKLQEVQDELERINDDESDKVLEVEAKYNVVRKPIYDRRNEVIRAIPEFWLTAFLSHPDLSTLLTEDDHKIFKYLQCLNVEDFKNQKTGYTITFDFQENPYFENDKLTKTFRFDDGGKSTITSTKISWKKGMNISNGSVQEGKGKKRSATEDSFFTWFSEERISPGPGIPDDEVADMIKEDLWINPLSYFNNEGDVDEEDVEDDDGANDGSSEDDSDDDEEDDDEVHS</sequence>
<dbReference type="GO" id="GO:0005634">
    <property type="term" value="C:nucleus"/>
    <property type="evidence" value="ECO:0007669"/>
    <property type="project" value="InterPro"/>
</dbReference>
<dbReference type="InterPro" id="IPR002164">
    <property type="entry name" value="NAP_family"/>
</dbReference>
<accession>A0AAV7F3U0</accession>
<gene>
    <name evidence="5" type="ORF">H6P81_007894</name>
</gene>